<dbReference type="InterPro" id="IPR036846">
    <property type="entry name" value="GM2-AP_sf"/>
</dbReference>
<dbReference type="PANTHER" id="PTHR21112">
    <property type="entry name" value="CHEMOSENSORY PROTEIN A 29A-RELATED"/>
    <property type="match status" value="1"/>
</dbReference>
<dbReference type="Pfam" id="PF06477">
    <property type="entry name" value="DUF1091"/>
    <property type="match status" value="1"/>
</dbReference>
<protein>
    <submittedName>
        <fullName evidence="4">Uncharacterized protein</fullName>
    </submittedName>
</protein>
<dbReference type="RefSeq" id="XP_016941333.2">
    <property type="nucleotide sequence ID" value="XM_017085844.4"/>
</dbReference>
<evidence type="ECO:0000313" key="4">
    <source>
        <dbReference type="RefSeq" id="XP_016941333.2"/>
    </source>
</evidence>
<dbReference type="Proteomes" id="UP001652628">
    <property type="component" value="Chromosome 3"/>
</dbReference>
<dbReference type="PANTHER" id="PTHR21112:SF10">
    <property type="entry name" value="CHEMOSENSORY PROTEIN A 87A"/>
    <property type="match status" value="1"/>
</dbReference>
<dbReference type="InterPro" id="IPR010512">
    <property type="entry name" value="DUF1091"/>
</dbReference>
<feature type="chain" id="PRO_5044309956" evidence="2">
    <location>
        <begin position="27"/>
        <end position="184"/>
    </location>
</feature>
<evidence type="ECO:0000256" key="2">
    <source>
        <dbReference type="SAM" id="SignalP"/>
    </source>
</evidence>
<name>A0AB39ZRC7_DROSZ</name>
<feature type="signal peptide" evidence="2">
    <location>
        <begin position="1"/>
        <end position="26"/>
    </location>
</feature>
<evidence type="ECO:0000256" key="1">
    <source>
        <dbReference type="ARBA" id="ARBA00022729"/>
    </source>
</evidence>
<keyword evidence="1 2" id="KW-0732">Signal</keyword>
<dbReference type="GeneID" id="108018306"/>
<proteinExistence type="predicted"/>
<dbReference type="SMART" id="SM00697">
    <property type="entry name" value="DM8"/>
    <property type="match status" value="1"/>
</dbReference>
<dbReference type="AlphaFoldDB" id="A0AB39ZRC7"/>
<accession>A0AB39ZRC7</accession>
<sequence length="184" mass="21700">MRSSSARSVVVLLSILLNIDLFGVQAERKLKLHKLEKFKEDTRFFETNLSFVEVEDNVVKVNGELKVKYQVDDHFEVDVEVNRSEERDGEYKSVFYVAKTGVCNFMKTYYKEFFYDRLKEYSNAPDPSTCPLPEGAHYHLDDYPLDVKMLKSLLKPGHYRIEFKAMLDHLFYPLIYKAELEVFE</sequence>
<reference evidence="4" key="1">
    <citation type="submission" date="2025-08" db="UniProtKB">
        <authorList>
            <consortium name="RefSeq"/>
        </authorList>
    </citation>
    <scope>IDENTIFICATION</scope>
</reference>
<keyword evidence="3" id="KW-1185">Reference proteome</keyword>
<gene>
    <name evidence="4" type="primary">LOC108018306</name>
</gene>
<dbReference type="Gene3D" id="2.70.220.10">
    <property type="entry name" value="Ganglioside GM2 activator"/>
    <property type="match status" value="1"/>
</dbReference>
<organism evidence="3 4">
    <name type="scientific">Drosophila suzukii</name>
    <name type="common">Spotted-wing drosophila fruit fly</name>
    <dbReference type="NCBI Taxonomy" id="28584"/>
    <lineage>
        <taxon>Eukaryota</taxon>
        <taxon>Metazoa</taxon>
        <taxon>Ecdysozoa</taxon>
        <taxon>Arthropoda</taxon>
        <taxon>Hexapoda</taxon>
        <taxon>Insecta</taxon>
        <taxon>Pterygota</taxon>
        <taxon>Neoptera</taxon>
        <taxon>Endopterygota</taxon>
        <taxon>Diptera</taxon>
        <taxon>Brachycera</taxon>
        <taxon>Muscomorpha</taxon>
        <taxon>Ephydroidea</taxon>
        <taxon>Drosophilidae</taxon>
        <taxon>Drosophila</taxon>
        <taxon>Sophophora</taxon>
    </lineage>
</organism>
<evidence type="ECO:0000313" key="3">
    <source>
        <dbReference type="Proteomes" id="UP001652628"/>
    </source>
</evidence>